<name>U2ZWS0_9SPHN</name>
<evidence type="ECO:0000259" key="1">
    <source>
        <dbReference type="Pfam" id="PF12680"/>
    </source>
</evidence>
<dbReference type="InterPro" id="IPR037401">
    <property type="entry name" value="SnoaL-like"/>
</dbReference>
<proteinExistence type="predicted"/>
<organism evidence="2 3">
    <name type="scientific">Caenibius tardaugens NBRC 16725</name>
    <dbReference type="NCBI Taxonomy" id="1219035"/>
    <lineage>
        <taxon>Bacteria</taxon>
        <taxon>Pseudomonadati</taxon>
        <taxon>Pseudomonadota</taxon>
        <taxon>Alphaproteobacteria</taxon>
        <taxon>Sphingomonadales</taxon>
        <taxon>Erythrobacteraceae</taxon>
        <taxon>Caenibius</taxon>
    </lineage>
</organism>
<reference evidence="2 3" key="1">
    <citation type="submission" date="2013-09" db="EMBL/GenBank/DDBJ databases">
        <title>Whole genome shotgun sequence of Novosphingobium tardaugens NBRC 16725.</title>
        <authorList>
            <person name="Isaki S."/>
            <person name="Hosoyama A."/>
            <person name="Tsuchikane K."/>
            <person name="Katsumata H."/>
            <person name="Ando Y."/>
            <person name="Yamazaki S."/>
            <person name="Fujita N."/>
        </authorList>
    </citation>
    <scope>NUCLEOTIDE SEQUENCE [LARGE SCALE GENOMIC DNA]</scope>
    <source>
        <strain evidence="2 3">NBRC 16725</strain>
    </source>
</reference>
<protein>
    <recommendedName>
        <fullName evidence="1">SnoaL-like domain-containing protein</fullName>
    </recommendedName>
</protein>
<dbReference type="EMBL" id="BASZ01000006">
    <property type="protein sequence ID" value="GAD49804.1"/>
    <property type="molecule type" value="Genomic_DNA"/>
</dbReference>
<feature type="domain" description="SnoaL-like" evidence="1">
    <location>
        <begin position="13"/>
        <end position="107"/>
    </location>
</feature>
<keyword evidence="3" id="KW-1185">Reference proteome</keyword>
<dbReference type="SUPFAM" id="SSF54427">
    <property type="entry name" value="NTF2-like"/>
    <property type="match status" value="1"/>
</dbReference>
<dbReference type="AlphaFoldDB" id="U2ZWS0"/>
<dbReference type="RefSeq" id="WP_021690709.1">
    <property type="nucleotide sequence ID" value="NZ_BASZ01000006.1"/>
</dbReference>
<gene>
    <name evidence="2" type="ORF">NT2_06_02440</name>
</gene>
<accession>U2ZWS0</accession>
<comment type="caution">
    <text evidence="2">The sequence shown here is derived from an EMBL/GenBank/DDBJ whole genome shotgun (WGS) entry which is preliminary data.</text>
</comment>
<evidence type="ECO:0000313" key="3">
    <source>
        <dbReference type="Proteomes" id="UP000016568"/>
    </source>
</evidence>
<dbReference type="Proteomes" id="UP000016568">
    <property type="component" value="Unassembled WGS sequence"/>
</dbReference>
<dbReference type="InterPro" id="IPR032710">
    <property type="entry name" value="NTF2-like_dom_sf"/>
</dbReference>
<dbReference type="eggNOG" id="COG4319">
    <property type="taxonomic scope" value="Bacteria"/>
</dbReference>
<sequence>MNRDEMEHFSRLWIGHWNARDIDAVLDVFTDDARFISPLAAEVTGSPVIAGKAALRQYWKKALDQTESLHFSLIGSICDLERQTLVVQYRAERNGRVTRAAEAMRFEGRWQVEGEALYGAPL</sequence>
<dbReference type="Gene3D" id="3.10.450.50">
    <property type="match status" value="1"/>
</dbReference>
<evidence type="ECO:0000313" key="2">
    <source>
        <dbReference type="EMBL" id="GAD49804.1"/>
    </source>
</evidence>
<dbReference type="Pfam" id="PF12680">
    <property type="entry name" value="SnoaL_2"/>
    <property type="match status" value="1"/>
</dbReference>